<proteinExistence type="predicted"/>
<dbReference type="EMBL" id="JASPKY010000135">
    <property type="protein sequence ID" value="KAK9731285.1"/>
    <property type="molecule type" value="Genomic_DNA"/>
</dbReference>
<dbReference type="AlphaFoldDB" id="A0AAW1LBI6"/>
<sequence length="176" mass="20470">MASRTPAMCTRLKQRAVIEFSTAENITPTEIYRRLQAVYGAEAVDRSTVNRWAIKSRNSEPCHLNISDKHRSGRPISASDDEYCSRVDNLIQSDHRITQQQIADALGISKERVGFIIQKLGYRKICARWVPRMLTEENKRQRKEACDLLERYRREGDECHFKIVTGDESWTRSLRL</sequence>
<name>A0AAW1LBI6_POPJA</name>
<organism evidence="1 2">
    <name type="scientific">Popillia japonica</name>
    <name type="common">Japanese beetle</name>
    <dbReference type="NCBI Taxonomy" id="7064"/>
    <lineage>
        <taxon>Eukaryota</taxon>
        <taxon>Metazoa</taxon>
        <taxon>Ecdysozoa</taxon>
        <taxon>Arthropoda</taxon>
        <taxon>Hexapoda</taxon>
        <taxon>Insecta</taxon>
        <taxon>Pterygota</taxon>
        <taxon>Neoptera</taxon>
        <taxon>Endopterygota</taxon>
        <taxon>Coleoptera</taxon>
        <taxon>Polyphaga</taxon>
        <taxon>Scarabaeiformia</taxon>
        <taxon>Scarabaeidae</taxon>
        <taxon>Rutelinae</taxon>
        <taxon>Popillia</taxon>
    </lineage>
</organism>
<dbReference type="PANTHER" id="PTHR46060:SF1">
    <property type="entry name" value="MARINER MOS1 TRANSPOSASE-LIKE PROTEIN"/>
    <property type="match status" value="1"/>
</dbReference>
<dbReference type="Proteomes" id="UP001458880">
    <property type="component" value="Unassembled WGS sequence"/>
</dbReference>
<comment type="caution">
    <text evidence="1">The sequence shown here is derived from an EMBL/GenBank/DDBJ whole genome shotgun (WGS) entry which is preliminary data.</text>
</comment>
<evidence type="ECO:0000313" key="1">
    <source>
        <dbReference type="EMBL" id="KAK9731285.1"/>
    </source>
</evidence>
<gene>
    <name evidence="1" type="ORF">QE152_g13798</name>
</gene>
<keyword evidence="2" id="KW-1185">Reference proteome</keyword>
<dbReference type="InterPro" id="IPR052709">
    <property type="entry name" value="Transposase-MT_Hybrid"/>
</dbReference>
<protein>
    <recommendedName>
        <fullName evidence="3">Mos1 transposase HTH domain-containing protein</fullName>
    </recommendedName>
</protein>
<dbReference type="PANTHER" id="PTHR46060">
    <property type="entry name" value="MARINER MOS1 TRANSPOSASE-LIKE PROTEIN"/>
    <property type="match status" value="1"/>
</dbReference>
<reference evidence="1 2" key="1">
    <citation type="journal article" date="2024" name="BMC Genomics">
        <title>De novo assembly and annotation of Popillia japonica's genome with initial clues to its potential as an invasive pest.</title>
        <authorList>
            <person name="Cucini C."/>
            <person name="Boschi S."/>
            <person name="Funari R."/>
            <person name="Cardaioli E."/>
            <person name="Iannotti N."/>
            <person name="Marturano G."/>
            <person name="Paoli F."/>
            <person name="Bruttini M."/>
            <person name="Carapelli A."/>
            <person name="Frati F."/>
            <person name="Nardi F."/>
        </authorList>
    </citation>
    <scope>NUCLEOTIDE SEQUENCE [LARGE SCALE GENOMIC DNA]</scope>
    <source>
        <strain evidence="1">DMR45628</strain>
    </source>
</reference>
<evidence type="ECO:0000313" key="2">
    <source>
        <dbReference type="Proteomes" id="UP001458880"/>
    </source>
</evidence>
<evidence type="ECO:0008006" key="3">
    <source>
        <dbReference type="Google" id="ProtNLM"/>
    </source>
</evidence>
<accession>A0AAW1LBI6</accession>